<dbReference type="STRING" id="765420.OSCT_0923"/>
<comment type="caution">
    <text evidence="1">The sequence shown here is derived from an EMBL/GenBank/DDBJ whole genome shotgun (WGS) entry which is preliminary data.</text>
</comment>
<evidence type="ECO:0000313" key="2">
    <source>
        <dbReference type="Proteomes" id="UP000054010"/>
    </source>
</evidence>
<accession>E1IC72</accession>
<protein>
    <recommendedName>
        <fullName evidence="3">JAB domain-containing protein</fullName>
    </recommendedName>
</protein>
<reference evidence="1 2" key="1">
    <citation type="journal article" date="2011" name="J. Bacteriol.">
        <title>Draft genome sequence of the anoxygenic filamentous phototrophic bacterium Oscillochloris trichoides subsp. DG-6.</title>
        <authorList>
            <person name="Kuznetsov B.B."/>
            <person name="Ivanovsky R.N."/>
            <person name="Keppen O.I."/>
            <person name="Sukhacheva M.V."/>
            <person name="Bumazhkin B.K."/>
            <person name="Patutina E.O."/>
            <person name="Beletsky A.V."/>
            <person name="Mardanov A.V."/>
            <person name="Baslerov R.V."/>
            <person name="Panteleeva A.N."/>
            <person name="Kolganova T.V."/>
            <person name="Ravin N.V."/>
            <person name="Skryabin K.G."/>
        </authorList>
    </citation>
    <scope>NUCLEOTIDE SEQUENCE [LARGE SCALE GENOMIC DNA]</scope>
    <source>
        <strain evidence="1 2">DG-6</strain>
    </source>
</reference>
<dbReference type="AlphaFoldDB" id="E1IC72"/>
<organism evidence="1 2">
    <name type="scientific">Oscillochloris trichoides DG-6</name>
    <dbReference type="NCBI Taxonomy" id="765420"/>
    <lineage>
        <taxon>Bacteria</taxon>
        <taxon>Bacillati</taxon>
        <taxon>Chloroflexota</taxon>
        <taxon>Chloroflexia</taxon>
        <taxon>Chloroflexales</taxon>
        <taxon>Chloroflexineae</taxon>
        <taxon>Oscillochloridaceae</taxon>
        <taxon>Oscillochloris</taxon>
    </lineage>
</organism>
<proteinExistence type="predicted"/>
<gene>
    <name evidence="1" type="ORF">OSCT_0923</name>
</gene>
<keyword evidence="2" id="KW-1185">Reference proteome</keyword>
<evidence type="ECO:0008006" key="3">
    <source>
        <dbReference type="Google" id="ProtNLM"/>
    </source>
</evidence>
<dbReference type="Gene3D" id="3.40.140.10">
    <property type="entry name" value="Cytidine Deaminase, domain 2"/>
    <property type="match status" value="1"/>
</dbReference>
<dbReference type="HOGENOM" id="CLU_596960_0_0_0"/>
<dbReference type="OrthoDB" id="1274885at2"/>
<sequence length="458" mass="51867">MPAPHNVFIARTDAYQRIQDESCDSPGRETGGILVGRMFHLSDGPYLVVVAASGPGGNADRRSHTYAPDTLSRQQELERWRTQYAAFQVDYVGEWHKHPPGMRQLSTGDTLQVIDILSDDSYKLPDGIFTPLVTIEDTVFYLHTYYYPRETLRPVAVTYQVVDDDITDVLTTLSQLEAQAYQQSTTSTPRGRWGVDVEALRAERANLQVPMAEVVGSQEQPRQDRIIDQHDFAAPPPKRVDPVEVPPIPPFPGPPSPESIPEIAPLPSRAAREQHDLAQFCATRHAQLVRHVRDDGAVWYSIHLNRPISIDSTQISPTPERQTEEGVIISEIPEEENLLAVVEIHLDPCRDFPQQPPEMRARLSDDRWLRIHVNQLFPYGWRSHLRLRDALRALMDTLSQPRAPQELSGMLEFYGRIAIRHVEVSFRTAADICADLNRNYSFQQPETLGTLDEQQPGV</sequence>
<dbReference type="EMBL" id="ADVR01000022">
    <property type="protein sequence ID" value="EFO81189.1"/>
    <property type="molecule type" value="Genomic_DNA"/>
</dbReference>
<dbReference type="Proteomes" id="UP000054010">
    <property type="component" value="Unassembled WGS sequence"/>
</dbReference>
<name>E1IC72_9CHLR</name>
<evidence type="ECO:0000313" key="1">
    <source>
        <dbReference type="EMBL" id="EFO81189.1"/>
    </source>
</evidence>